<protein>
    <submittedName>
        <fullName evidence="1">Uncharacterized protein</fullName>
    </submittedName>
</protein>
<sequence length="78" mass="8736">MADGGDGRSRKNFSIYLLPGGSYRLTPFYDIISAFPVLGGTGLHLRDLKLSMGLNATKGVKQRLTPSIRVIFWRRPKR</sequence>
<dbReference type="EMBL" id="JAGETM010000012">
    <property type="protein sequence ID" value="MBO1997424.1"/>
    <property type="molecule type" value="Genomic_DNA"/>
</dbReference>
<organism evidence="1 2">
    <name type="scientific">Klebsiella pneumoniae</name>
    <dbReference type="NCBI Taxonomy" id="573"/>
    <lineage>
        <taxon>Bacteria</taxon>
        <taxon>Pseudomonadati</taxon>
        <taxon>Pseudomonadota</taxon>
        <taxon>Gammaproteobacteria</taxon>
        <taxon>Enterobacterales</taxon>
        <taxon>Enterobacteriaceae</taxon>
        <taxon>Klebsiella/Raoultella group</taxon>
        <taxon>Klebsiella</taxon>
        <taxon>Klebsiella pneumoniae complex</taxon>
    </lineage>
</organism>
<accession>A0A939NS38</accession>
<dbReference type="AlphaFoldDB" id="A0A939NS38"/>
<evidence type="ECO:0000313" key="1">
    <source>
        <dbReference type="EMBL" id="MBO1997424.1"/>
    </source>
</evidence>
<reference evidence="1" key="1">
    <citation type="submission" date="2021-03" db="EMBL/GenBank/DDBJ databases">
        <title>Molecular epidemiology and mechanisms of colistin and carbapenem resistance in Enterobacteriaceae from clinical isolates, the environment and porcine samples in Pretoria, South Africa.</title>
        <authorList>
            <person name="Bogoshi D."/>
            <person name="Mbelle N.M."/>
            <person name="Naidoo V."/>
            <person name="Osei Sekyere J."/>
        </authorList>
    </citation>
    <scope>NUCLEOTIDE SEQUENCE</scope>
    <source>
        <strain evidence="1">C027</strain>
    </source>
</reference>
<gene>
    <name evidence="1" type="ORF">J4730_12585</name>
</gene>
<proteinExistence type="predicted"/>
<evidence type="ECO:0000313" key="2">
    <source>
        <dbReference type="Proteomes" id="UP000664002"/>
    </source>
</evidence>
<comment type="caution">
    <text evidence="1">The sequence shown here is derived from an EMBL/GenBank/DDBJ whole genome shotgun (WGS) entry which is preliminary data.</text>
</comment>
<name>A0A939NS38_KLEPN</name>
<dbReference type="Proteomes" id="UP000664002">
    <property type="component" value="Unassembled WGS sequence"/>
</dbReference>